<keyword evidence="6" id="KW-1185">Reference proteome</keyword>
<feature type="compositionally biased region" description="Basic and acidic residues" evidence="4">
    <location>
        <begin position="1157"/>
        <end position="1169"/>
    </location>
</feature>
<dbReference type="PANTHER" id="PTHR21713">
    <property type="entry name" value="NASCENT POLYPEPTIDE ASSOCIATED COMPLEX ALPHA SUBUNIT-RELATED"/>
    <property type="match status" value="1"/>
</dbReference>
<feature type="compositionally biased region" description="Basic and acidic residues" evidence="4">
    <location>
        <begin position="1179"/>
        <end position="1190"/>
    </location>
</feature>
<evidence type="ECO:0000313" key="6">
    <source>
        <dbReference type="Proteomes" id="UP001642464"/>
    </source>
</evidence>
<evidence type="ECO:0000256" key="1">
    <source>
        <dbReference type="ARBA" id="ARBA00022603"/>
    </source>
</evidence>
<evidence type="ECO:0000256" key="2">
    <source>
        <dbReference type="ARBA" id="ARBA00022679"/>
    </source>
</evidence>
<name>A0ABP0R8J1_9DINO</name>
<dbReference type="SUPFAM" id="SSF53335">
    <property type="entry name" value="S-adenosyl-L-methionine-dependent methyltransferases"/>
    <property type="match status" value="1"/>
</dbReference>
<feature type="compositionally biased region" description="Basic and acidic residues" evidence="4">
    <location>
        <begin position="1228"/>
        <end position="1240"/>
    </location>
</feature>
<feature type="coiled-coil region" evidence="3">
    <location>
        <begin position="326"/>
        <end position="353"/>
    </location>
</feature>
<dbReference type="InterPro" id="IPR016641">
    <property type="entry name" value="EGD2/NACA0like"/>
</dbReference>
<feature type="compositionally biased region" description="Basic and acidic residues" evidence="4">
    <location>
        <begin position="1089"/>
        <end position="1104"/>
    </location>
</feature>
<accession>A0ABP0R8J1</accession>
<feature type="compositionally biased region" description="Basic and acidic residues" evidence="4">
    <location>
        <begin position="1199"/>
        <end position="1219"/>
    </location>
</feature>
<dbReference type="Proteomes" id="UP001642464">
    <property type="component" value="Unassembled WGS sequence"/>
</dbReference>
<keyword evidence="3" id="KW-0175">Coiled coil</keyword>
<feature type="compositionally biased region" description="Basic and acidic residues" evidence="4">
    <location>
        <begin position="1128"/>
        <end position="1149"/>
    </location>
</feature>
<feature type="compositionally biased region" description="Polar residues" evidence="4">
    <location>
        <begin position="1268"/>
        <end position="1277"/>
    </location>
</feature>
<sequence length="1822" mass="199147">MQQWSNVLPQAFGRCFPEGPQAELSEDDSPDEGAALGVPLDQTKRLHKAHKKVDFYCKFVSRKGNENEHKCFLQARKAWVKQHNEAGPDRKRLQSKKALLEAKKELKVVTEAVFGKSVEGIWVNKGAAGVFDYEEYQDISLVEQETVHNSSETPFAEESLARKRKALLGELQEGSQAREKASVEGEELDMAGLLAAIQSQGHAASGQVKGDLAKSDGADAPASDNKSDDSGTSSSEEGSNHAGRFGPTASKKQQASQGLAKAKLKPTATQSSQNKKPAKPHRFIDSSNITGGSAKAKAKPSSAGSQQAERKESSASLESSGTLLADGRAQRALRNLKEKLSEWQQALLKIKVDDDLPKADAQSQAAFRTECTRRASEAKFLSRQTRDYSKRMDKSNNKALFEEDLLSLSRLEQASARLHSWFTLCATGSSASPAEMVAAYENVSGFFDLLSSDAFGSCFQLKYALAKASQHCLYGEYAQYCCLFTASSEEMKPLAQSLGHQCLVESVAAEVEGRILLSLKAIKTADVQAMASGQVDLPTALLEAKDLCEAVVAACAKYGEDDFLASPLKKPCSVASGLLNVADISATASAVEVMEQSQAEEDSHGSFEGAIQVFFSEHAVGQSLVDLATARVASGEKEQIAQTAIKELGDELPKLQALSHAFCVQGIKLIKDDLLPVQKLLDTCAKSVSALKGSKGKDKDHGRAYDRLMELLAGHKATFTSEVKRLLEGELRGNLAQRLQFLCNALSNDCMVGSEEAGQTLIELDEVEAVLREYKDLSATLCDMANFVFLQNDKFKEKQKLDVAATTLKRWVDIVPNKLKKWVDTGLAQLVEDRMLSVCRSKQQALFSAGLTAVLTLQSQSGDQLKLATALDMTGKHYQEALSTAEWQEDLRKTGLKETSGWLKALRQKVACEALDEMERTHKKRCLSMEKIKVAKLPSLTDEENYRKVGLRCVGQLADVTALLEKDCKALKTLRSALVRLKAAQFGEENTTPLLAELELAQKKAGHDVFAPGPGEIECEELVVQTSFHVAAVAALCLVRNPKLAPPNPDGKLLKQVADISVTLRGKWELLPEGELKLQGGRLLSECEEVSKSKGQRERPKMDGNVKSTPSSATMLGADAVVAKGKKDANACKDGESCKQKERGPKAPGEEEEPEKEGERKDDQHEVKKSKGKDKKEKKRDDDDREDKKDKKEKKRKKEEKDKGEGKKTNKDKKSDKHDKKEKKEKKERRQQAEDKVEKAKSRKRKVEEEEEEERPVPEPKATPSPSLPSSMENSQPAKRARVLRAEGSGDGAALLLSASQRVASAKDIVSGSLLPTLASENLEGFKAVLPTARPYPELITWASCCSGSEGVHYVVEAAMLALEDAGFLVNFKHLFSCESNKTKREWILHVLKTGLVFDPVCSDTLASDSSYGCVFTDICEMGQEEATCARHDAKCAVVPVDCLFVGTSCKDLSRANSSVDRTKLVLNQDTSKGASAQTFRGMLEYCAGHRPVLLIYENVDAIDDKISAQTETNLSLLMQAMRDLSYEGKKVMTDAQEFGLPCRRRRLYILFVDVTSDKLDFTEEAIGRVFATFSDLITSCMRTHPLVQQTIFQPENSEHKELVAEILAQQQAIATKSAEKAKNSEQKQPQTWMDKHIAYADGLGVRWASPVAEKLASNPWFQALTMRERDALVLSRVAAPECEFRNLSQSLGRINSSVSSTSSGSLTAPTMLPGQILWIESQERLLTGFEALVLQGYPIVPLMQKAPLPPGLRSQSFLNDLAGNAMALPVALAMFQCALAAVPWATDRESCSSSDAEDEEVAIALAAVAVLNSGGRPQADV</sequence>
<comment type="caution">
    <text evidence="5">The sequence shown here is derived from an EMBL/GenBank/DDBJ whole genome shotgun (WGS) entry which is preliminary data.</text>
</comment>
<feature type="region of interest" description="Disordered" evidence="4">
    <location>
        <begin position="1089"/>
        <end position="1116"/>
    </location>
</feature>
<keyword evidence="2" id="KW-0808">Transferase</keyword>
<dbReference type="Gene3D" id="3.40.50.150">
    <property type="entry name" value="Vaccinia Virus protein VP39"/>
    <property type="match status" value="1"/>
</dbReference>
<feature type="region of interest" description="Disordered" evidence="4">
    <location>
        <begin position="205"/>
        <end position="322"/>
    </location>
</feature>
<dbReference type="EMBL" id="CAXAMM010041029">
    <property type="protein sequence ID" value="CAK9096903.1"/>
    <property type="molecule type" value="Genomic_DNA"/>
</dbReference>
<evidence type="ECO:0000256" key="3">
    <source>
        <dbReference type="SAM" id="Coils"/>
    </source>
</evidence>
<evidence type="ECO:0000256" key="4">
    <source>
        <dbReference type="SAM" id="MobiDB-lite"/>
    </source>
</evidence>
<reference evidence="5 6" key="1">
    <citation type="submission" date="2024-02" db="EMBL/GenBank/DDBJ databases">
        <authorList>
            <person name="Chen Y."/>
            <person name="Shah S."/>
            <person name="Dougan E. K."/>
            <person name="Thang M."/>
            <person name="Chan C."/>
        </authorList>
    </citation>
    <scope>NUCLEOTIDE SEQUENCE [LARGE SCALE GENOMIC DNA]</scope>
</reference>
<keyword evidence="1" id="KW-0489">Methyltransferase</keyword>
<dbReference type="InterPro" id="IPR001525">
    <property type="entry name" value="C5_MeTfrase"/>
</dbReference>
<evidence type="ECO:0008006" key="7">
    <source>
        <dbReference type="Google" id="ProtNLM"/>
    </source>
</evidence>
<protein>
    <recommendedName>
        <fullName evidence="7">PARP</fullName>
    </recommendedName>
</protein>
<evidence type="ECO:0000313" key="5">
    <source>
        <dbReference type="EMBL" id="CAK9096903.1"/>
    </source>
</evidence>
<dbReference type="InterPro" id="IPR029063">
    <property type="entry name" value="SAM-dependent_MTases_sf"/>
</dbReference>
<proteinExistence type="predicted"/>
<feature type="region of interest" description="Disordered" evidence="4">
    <location>
        <begin position="1128"/>
        <end position="1284"/>
    </location>
</feature>
<organism evidence="5 6">
    <name type="scientific">Durusdinium trenchii</name>
    <dbReference type="NCBI Taxonomy" id="1381693"/>
    <lineage>
        <taxon>Eukaryota</taxon>
        <taxon>Sar</taxon>
        <taxon>Alveolata</taxon>
        <taxon>Dinophyceae</taxon>
        <taxon>Suessiales</taxon>
        <taxon>Symbiodiniaceae</taxon>
        <taxon>Durusdinium</taxon>
    </lineage>
</organism>
<feature type="compositionally biased region" description="Low complexity" evidence="4">
    <location>
        <begin position="291"/>
        <end position="305"/>
    </location>
</feature>
<dbReference type="Pfam" id="PF00145">
    <property type="entry name" value="DNA_methylase"/>
    <property type="match status" value="1"/>
</dbReference>
<gene>
    <name evidence="5" type="ORF">SCF082_LOCUS45473</name>
</gene>